<comment type="caution">
    <text evidence="2">The sequence shown here is derived from an EMBL/GenBank/DDBJ whole genome shotgun (WGS) entry which is preliminary data.</text>
</comment>
<dbReference type="Proteomes" id="UP000248714">
    <property type="component" value="Unassembled WGS sequence"/>
</dbReference>
<name>A0ABX9DY27_9PSEU</name>
<reference evidence="2 3" key="1">
    <citation type="submission" date="2018-06" db="EMBL/GenBank/DDBJ databases">
        <title>Genomic Encyclopedia of Type Strains, Phase IV (KMG-IV): sequencing the most valuable type-strain genomes for metagenomic binning, comparative biology and taxonomic classification.</title>
        <authorList>
            <person name="Goeker M."/>
        </authorList>
    </citation>
    <scope>NUCLEOTIDE SEQUENCE [LARGE SCALE GENOMIC DNA]</scope>
    <source>
        <strain evidence="2 3">DSM 45479</strain>
    </source>
</reference>
<evidence type="ECO:0000313" key="3">
    <source>
        <dbReference type="Proteomes" id="UP000248714"/>
    </source>
</evidence>
<dbReference type="RefSeq" id="WP_112231772.1">
    <property type="nucleotide sequence ID" value="NZ_QLTT01000014.1"/>
</dbReference>
<gene>
    <name evidence="2" type="ORF">C8D87_1147</name>
</gene>
<sequence length="85" mass="8796">MPPTPQSTPPHVPVPNTALTVVLLGLLAVSGTAAIVLVSVAHQLWIGAACAATTVALIMLCDQRLRRHGAARRAARNNATGPQRS</sequence>
<organism evidence="2 3">
    <name type="scientific">Lentzea atacamensis</name>
    <dbReference type="NCBI Taxonomy" id="531938"/>
    <lineage>
        <taxon>Bacteria</taxon>
        <taxon>Bacillati</taxon>
        <taxon>Actinomycetota</taxon>
        <taxon>Actinomycetes</taxon>
        <taxon>Pseudonocardiales</taxon>
        <taxon>Pseudonocardiaceae</taxon>
        <taxon>Lentzea</taxon>
    </lineage>
</organism>
<keyword evidence="3" id="KW-1185">Reference proteome</keyword>
<keyword evidence="1" id="KW-0472">Membrane</keyword>
<feature type="transmembrane region" description="Helical" evidence="1">
    <location>
        <begin position="44"/>
        <end position="61"/>
    </location>
</feature>
<proteinExistence type="predicted"/>
<evidence type="ECO:0000256" key="1">
    <source>
        <dbReference type="SAM" id="Phobius"/>
    </source>
</evidence>
<dbReference type="EMBL" id="QLTT01000014">
    <property type="protein sequence ID" value="RAS59395.1"/>
    <property type="molecule type" value="Genomic_DNA"/>
</dbReference>
<accession>A0ABX9DY27</accession>
<keyword evidence="1" id="KW-1133">Transmembrane helix</keyword>
<keyword evidence="1" id="KW-0812">Transmembrane</keyword>
<protein>
    <submittedName>
        <fullName evidence="2">Uncharacterized protein</fullName>
    </submittedName>
</protein>
<evidence type="ECO:0000313" key="2">
    <source>
        <dbReference type="EMBL" id="RAS59395.1"/>
    </source>
</evidence>